<dbReference type="Proteomes" id="UP000095282">
    <property type="component" value="Unplaced"/>
</dbReference>
<dbReference type="AlphaFoldDB" id="A0A1I7TLA7"/>
<feature type="signal peptide" evidence="1">
    <location>
        <begin position="1"/>
        <end position="20"/>
    </location>
</feature>
<keyword evidence="2" id="KW-1185">Reference proteome</keyword>
<evidence type="ECO:0000313" key="3">
    <source>
        <dbReference type="WBParaSite" id="Csp11.Scaffold628.g7045.t1"/>
    </source>
</evidence>
<protein>
    <submittedName>
        <fullName evidence="3">DUF4440 domain-containing protein</fullName>
    </submittedName>
</protein>
<dbReference type="WBParaSite" id="Csp11.Scaffold628.g7045.t1">
    <property type="protein sequence ID" value="Csp11.Scaffold628.g7045.t1"/>
    <property type="gene ID" value="Csp11.Scaffold628.g7045"/>
</dbReference>
<keyword evidence="1" id="KW-0732">Signal</keyword>
<sequence length="152" mass="17378">MMRSPLTIVLFVCLSTSVLGKRTQQETGELPQQDLDLTAKQQLIKFLDEVMTAINSNDESALEELVGTDTDIRDYLEINPDHDSLDEIEVHSAVFYDPNDQYGWESFIEGLVTFTIVSDDGSSKLFFTEVTVAELEPYEWKLIRMAEHILKR</sequence>
<reference evidence="3" key="1">
    <citation type="submission" date="2016-11" db="UniProtKB">
        <authorList>
            <consortium name="WormBaseParasite"/>
        </authorList>
    </citation>
    <scope>IDENTIFICATION</scope>
</reference>
<name>A0A1I7TLA7_9PELO</name>
<feature type="chain" id="PRO_5009307652" evidence="1">
    <location>
        <begin position="21"/>
        <end position="152"/>
    </location>
</feature>
<proteinExistence type="predicted"/>
<accession>A0A1I7TLA7</accession>
<organism evidence="2 3">
    <name type="scientific">Caenorhabditis tropicalis</name>
    <dbReference type="NCBI Taxonomy" id="1561998"/>
    <lineage>
        <taxon>Eukaryota</taxon>
        <taxon>Metazoa</taxon>
        <taxon>Ecdysozoa</taxon>
        <taxon>Nematoda</taxon>
        <taxon>Chromadorea</taxon>
        <taxon>Rhabditida</taxon>
        <taxon>Rhabditina</taxon>
        <taxon>Rhabditomorpha</taxon>
        <taxon>Rhabditoidea</taxon>
        <taxon>Rhabditidae</taxon>
        <taxon>Peloderinae</taxon>
        <taxon>Caenorhabditis</taxon>
    </lineage>
</organism>
<evidence type="ECO:0000256" key="1">
    <source>
        <dbReference type="SAM" id="SignalP"/>
    </source>
</evidence>
<evidence type="ECO:0000313" key="2">
    <source>
        <dbReference type="Proteomes" id="UP000095282"/>
    </source>
</evidence>